<dbReference type="InterPro" id="IPR011008">
    <property type="entry name" value="Dimeric_a/b-barrel"/>
</dbReference>
<dbReference type="Proteomes" id="UP000076865">
    <property type="component" value="Chromosome"/>
</dbReference>
<evidence type="ECO:0000256" key="1">
    <source>
        <dbReference type="SAM" id="MobiDB-lite"/>
    </source>
</evidence>
<feature type="domain" description="ABM" evidence="2">
    <location>
        <begin position="66"/>
        <end position="154"/>
    </location>
</feature>
<dbReference type="PROSITE" id="PS51725">
    <property type="entry name" value="ABM"/>
    <property type="match status" value="1"/>
</dbReference>
<dbReference type="Pfam" id="PF03992">
    <property type="entry name" value="ABM"/>
    <property type="match status" value="1"/>
</dbReference>
<dbReference type="InterPro" id="IPR007138">
    <property type="entry name" value="ABM_dom"/>
</dbReference>
<dbReference type="Gene3D" id="3.30.70.100">
    <property type="match status" value="1"/>
</dbReference>
<reference evidence="3 4" key="1">
    <citation type="journal article" date="2006" name="Syst. Appl. Microbiol.">
        <title>Anoxybacillus amylolyticus sp. nov., a thermophilic amylase producing bacterium isolated from Mount Rittmann (Antarctica).</title>
        <authorList>
            <person name="Poli A."/>
            <person name="Esposito E."/>
            <person name="Lama L."/>
            <person name="Orlando P."/>
            <person name="Nicolaus G."/>
            <person name="de Appolonia F."/>
            <person name="Gambacorta A."/>
            <person name="Nicolaus B."/>
        </authorList>
    </citation>
    <scope>NUCLEOTIDE SEQUENCE [LARGE SCALE GENOMIC DNA]</scope>
    <source>
        <strain evidence="3 4">DSM 15939</strain>
    </source>
</reference>
<keyword evidence="3" id="KW-0560">Oxidoreductase</keyword>
<dbReference type="PATRIC" id="fig|294699.3.peg.1025"/>
<dbReference type="GO" id="GO:0004497">
    <property type="term" value="F:monooxygenase activity"/>
    <property type="evidence" value="ECO:0007669"/>
    <property type="project" value="UniProtKB-KW"/>
</dbReference>
<dbReference type="SUPFAM" id="SSF54909">
    <property type="entry name" value="Dimeric alpha+beta barrel"/>
    <property type="match status" value="1"/>
</dbReference>
<evidence type="ECO:0000313" key="3">
    <source>
        <dbReference type="EMBL" id="ANB60053.1"/>
    </source>
</evidence>
<dbReference type="KEGG" id="aamy:GFC30_1033"/>
<feature type="compositionally biased region" description="Basic and acidic residues" evidence="1">
    <location>
        <begin position="136"/>
        <end position="150"/>
    </location>
</feature>
<keyword evidence="4" id="KW-1185">Reference proteome</keyword>
<dbReference type="PANTHER" id="PTHR34474:SF2">
    <property type="entry name" value="SIGNAL TRANSDUCTION PROTEIN TRAP"/>
    <property type="match status" value="1"/>
</dbReference>
<dbReference type="OrthoDB" id="2352283at2"/>
<dbReference type="PANTHER" id="PTHR34474">
    <property type="entry name" value="SIGNAL TRANSDUCTION PROTEIN TRAP"/>
    <property type="match status" value="1"/>
</dbReference>
<dbReference type="InterPro" id="IPR050404">
    <property type="entry name" value="Heme-degrading_MO"/>
</dbReference>
<dbReference type="EMBL" id="CP015438">
    <property type="protein sequence ID" value="ANB60053.1"/>
    <property type="molecule type" value="Genomic_DNA"/>
</dbReference>
<proteinExistence type="predicted"/>
<gene>
    <name evidence="3" type="ORF">GFC30_1033</name>
</gene>
<sequence length="168" mass="19495">MKNMYITTGTLTYLQTVKETHAKEKMVLLDGGDTAVLVHETEGETVFHEPRRYKIIEAVGELGGAFVVCNNIPVTEEGRPLFEYRFNQRARLIETEPGFVAIRVLRPLSNDTYIIMTCWEGKEHFENWQQSKAFERAHGKRETAPQEEKQPPMFPRPSYVTKYTVFHE</sequence>
<organism evidence="3 4">
    <name type="scientific">Anoxybacteroides amylolyticum</name>
    <dbReference type="NCBI Taxonomy" id="294699"/>
    <lineage>
        <taxon>Bacteria</taxon>
        <taxon>Bacillati</taxon>
        <taxon>Bacillota</taxon>
        <taxon>Bacilli</taxon>
        <taxon>Bacillales</taxon>
        <taxon>Anoxybacillaceae</taxon>
        <taxon>Anoxybacteroides</taxon>
    </lineage>
</organism>
<feature type="region of interest" description="Disordered" evidence="1">
    <location>
        <begin position="136"/>
        <end position="155"/>
    </location>
</feature>
<protein>
    <submittedName>
        <fullName evidence="3">Antibiotic biosynthesis monooxygenase family protein</fullName>
    </submittedName>
</protein>
<dbReference type="RefSeq" id="WP_084256197.1">
    <property type="nucleotide sequence ID" value="NZ_CP015438.1"/>
</dbReference>
<name>A0A160F3A4_9BACL</name>
<dbReference type="AlphaFoldDB" id="A0A160F3A4"/>
<evidence type="ECO:0000313" key="4">
    <source>
        <dbReference type="Proteomes" id="UP000076865"/>
    </source>
</evidence>
<evidence type="ECO:0000259" key="2">
    <source>
        <dbReference type="PROSITE" id="PS51725"/>
    </source>
</evidence>
<accession>A0A160F3A4</accession>
<keyword evidence="3" id="KW-0503">Monooxygenase</keyword>